<proteinExistence type="predicted"/>
<dbReference type="Proteomes" id="UP000321532">
    <property type="component" value="Unassembled WGS sequence"/>
</dbReference>
<accession>A0A512ATS9</accession>
<dbReference type="EMBL" id="BJYS01000003">
    <property type="protein sequence ID" value="GEO03104.1"/>
    <property type="molecule type" value="Genomic_DNA"/>
</dbReference>
<dbReference type="RefSeq" id="WP_146895133.1">
    <property type="nucleotide sequence ID" value="NZ_BJYS01000003.1"/>
</dbReference>
<dbReference type="Gene3D" id="3.40.50.1820">
    <property type="entry name" value="alpha/beta hydrolase"/>
    <property type="match status" value="1"/>
</dbReference>
<gene>
    <name evidence="1" type="ORF">AAE02nite_07680</name>
</gene>
<sequence length="220" mass="25057">MFHVVMIPGLGVDERIFQNLAIGKQFTRTIIRWIPPEPNENLAHYASRLANQLPQKNNLILIGISFGGIIAVELAKHLNPVQTIIISSVKTRQELPWYYRLAGGLRLPYLIPLGLGKAMPRLQAYIFGAKTREEATLLHQIIRELDIPYVKWALYQISTWSKKTKIPGLLHVHGTHDKLFPVKYIRHYTPIAGGEHLMVISQGQQVSQLINQEVAKLLHR</sequence>
<evidence type="ECO:0000313" key="1">
    <source>
        <dbReference type="EMBL" id="GEO03104.1"/>
    </source>
</evidence>
<protein>
    <recommendedName>
        <fullName evidence="3">Alpha/beta hydrolase</fullName>
    </recommendedName>
</protein>
<organism evidence="1 2">
    <name type="scientific">Adhaeribacter aerolatus</name>
    <dbReference type="NCBI Taxonomy" id="670289"/>
    <lineage>
        <taxon>Bacteria</taxon>
        <taxon>Pseudomonadati</taxon>
        <taxon>Bacteroidota</taxon>
        <taxon>Cytophagia</taxon>
        <taxon>Cytophagales</taxon>
        <taxon>Hymenobacteraceae</taxon>
        <taxon>Adhaeribacter</taxon>
    </lineage>
</organism>
<reference evidence="1 2" key="1">
    <citation type="submission" date="2019-07" db="EMBL/GenBank/DDBJ databases">
        <title>Whole genome shotgun sequence of Adhaeribacter aerolatus NBRC 106133.</title>
        <authorList>
            <person name="Hosoyama A."/>
            <person name="Uohara A."/>
            <person name="Ohji S."/>
            <person name="Ichikawa N."/>
        </authorList>
    </citation>
    <scope>NUCLEOTIDE SEQUENCE [LARGE SCALE GENOMIC DNA]</scope>
    <source>
        <strain evidence="1 2">NBRC 106133</strain>
    </source>
</reference>
<dbReference type="SUPFAM" id="SSF53474">
    <property type="entry name" value="alpha/beta-Hydrolases"/>
    <property type="match status" value="1"/>
</dbReference>
<evidence type="ECO:0008006" key="3">
    <source>
        <dbReference type="Google" id="ProtNLM"/>
    </source>
</evidence>
<name>A0A512ATS9_9BACT</name>
<keyword evidence="2" id="KW-1185">Reference proteome</keyword>
<comment type="caution">
    <text evidence="1">The sequence shown here is derived from an EMBL/GenBank/DDBJ whole genome shotgun (WGS) entry which is preliminary data.</text>
</comment>
<dbReference type="InterPro" id="IPR029058">
    <property type="entry name" value="AB_hydrolase_fold"/>
</dbReference>
<dbReference type="OrthoDB" id="659408at2"/>
<evidence type="ECO:0000313" key="2">
    <source>
        <dbReference type="Proteomes" id="UP000321532"/>
    </source>
</evidence>
<dbReference type="AlphaFoldDB" id="A0A512ATS9"/>